<dbReference type="AlphaFoldDB" id="A0A1W0WLG7"/>
<sequence length="168" mass="18154">MPPKIKKVTTAASAPALNPMAPAGAPAKAKKVKNPNKKAILPAPNADGTENPAPHERRIPSSLCLFSLCREVKTISHYKTYIFKVLKQVHADQGISGKAMDIMNSFCLDMFERIGAEAGRLARMTKKHTISARDISTSCKLLIPGELSKHAVSEGTKAVQTYMNAKAE</sequence>
<dbReference type="GO" id="GO:0046982">
    <property type="term" value="F:protein heterodimerization activity"/>
    <property type="evidence" value="ECO:0007669"/>
    <property type="project" value="InterPro"/>
</dbReference>
<evidence type="ECO:0000313" key="4">
    <source>
        <dbReference type="EMBL" id="OQV16007.1"/>
    </source>
</evidence>
<reference evidence="5" key="1">
    <citation type="submission" date="2017-01" db="EMBL/GenBank/DDBJ databases">
        <title>Comparative genomics of anhydrobiosis in the tardigrade Hypsibius dujardini.</title>
        <authorList>
            <person name="Yoshida Y."/>
            <person name="Koutsovoulos G."/>
            <person name="Laetsch D."/>
            <person name="Stevens L."/>
            <person name="Kumar S."/>
            <person name="Horikawa D."/>
            <person name="Ishino K."/>
            <person name="Komine S."/>
            <person name="Tomita M."/>
            <person name="Blaxter M."/>
            <person name="Arakawa K."/>
        </authorList>
    </citation>
    <scope>NUCLEOTIDE SEQUENCE [LARGE SCALE GENOMIC DNA]</scope>
    <source>
        <strain evidence="5">Z151</strain>
    </source>
</reference>
<dbReference type="SMART" id="SM00427">
    <property type="entry name" value="H2B"/>
    <property type="match status" value="1"/>
</dbReference>
<comment type="similarity">
    <text evidence="1">Belongs to the histone H2B family.</text>
</comment>
<evidence type="ECO:0000256" key="2">
    <source>
        <dbReference type="SAM" id="MobiDB-lite"/>
    </source>
</evidence>
<protein>
    <submittedName>
        <fullName evidence="4">Histone H2B type 1-A</fullName>
    </submittedName>
</protein>
<dbReference type="GO" id="GO:0000786">
    <property type="term" value="C:nucleosome"/>
    <property type="evidence" value="ECO:0007669"/>
    <property type="project" value="InterPro"/>
</dbReference>
<evidence type="ECO:0000313" key="5">
    <source>
        <dbReference type="Proteomes" id="UP000192578"/>
    </source>
</evidence>
<feature type="domain" description="Core Histone H2A/H2B/H3" evidence="3">
    <location>
        <begin position="75"/>
        <end position="138"/>
    </location>
</feature>
<accession>A0A1W0WLG7</accession>
<dbReference type="Pfam" id="PF00125">
    <property type="entry name" value="Histone"/>
    <property type="match status" value="1"/>
</dbReference>
<proteinExistence type="inferred from homology"/>
<dbReference type="Proteomes" id="UP000192578">
    <property type="component" value="Unassembled WGS sequence"/>
</dbReference>
<name>A0A1W0WLG7_HYPEX</name>
<evidence type="ECO:0000259" key="3">
    <source>
        <dbReference type="Pfam" id="PF00125"/>
    </source>
</evidence>
<dbReference type="InterPro" id="IPR009072">
    <property type="entry name" value="Histone-fold"/>
</dbReference>
<dbReference type="Gene3D" id="1.10.20.10">
    <property type="entry name" value="Histone, subunit A"/>
    <property type="match status" value="1"/>
</dbReference>
<dbReference type="PRINTS" id="PR00621">
    <property type="entry name" value="HISTONEH2B"/>
</dbReference>
<evidence type="ECO:0000256" key="1">
    <source>
        <dbReference type="ARBA" id="ARBA00006846"/>
    </source>
</evidence>
<feature type="compositionally biased region" description="Low complexity" evidence="2">
    <location>
        <begin position="18"/>
        <end position="27"/>
    </location>
</feature>
<organism evidence="4 5">
    <name type="scientific">Hypsibius exemplaris</name>
    <name type="common">Freshwater tardigrade</name>
    <dbReference type="NCBI Taxonomy" id="2072580"/>
    <lineage>
        <taxon>Eukaryota</taxon>
        <taxon>Metazoa</taxon>
        <taxon>Ecdysozoa</taxon>
        <taxon>Tardigrada</taxon>
        <taxon>Eutardigrada</taxon>
        <taxon>Parachela</taxon>
        <taxon>Hypsibioidea</taxon>
        <taxon>Hypsibiidae</taxon>
        <taxon>Hypsibius</taxon>
    </lineage>
</organism>
<dbReference type="PANTHER" id="PTHR23428">
    <property type="entry name" value="HISTONE H2B"/>
    <property type="match status" value="1"/>
</dbReference>
<dbReference type="OrthoDB" id="10036053at2759"/>
<dbReference type="SUPFAM" id="SSF47113">
    <property type="entry name" value="Histone-fold"/>
    <property type="match status" value="1"/>
</dbReference>
<dbReference type="InterPro" id="IPR007125">
    <property type="entry name" value="H2A/H2B/H3"/>
</dbReference>
<dbReference type="GO" id="GO:0005634">
    <property type="term" value="C:nucleus"/>
    <property type="evidence" value="ECO:0007669"/>
    <property type="project" value="UniProtKB-ARBA"/>
</dbReference>
<dbReference type="GO" id="GO:0003677">
    <property type="term" value="F:DNA binding"/>
    <property type="evidence" value="ECO:0007669"/>
    <property type="project" value="InterPro"/>
</dbReference>
<feature type="region of interest" description="Disordered" evidence="2">
    <location>
        <begin position="1"/>
        <end position="55"/>
    </location>
</feature>
<keyword evidence="5" id="KW-1185">Reference proteome</keyword>
<comment type="caution">
    <text evidence="4">The sequence shown here is derived from an EMBL/GenBank/DDBJ whole genome shotgun (WGS) entry which is preliminary data.</text>
</comment>
<dbReference type="FunFam" id="1.10.20.10:FF:000043">
    <property type="entry name" value="Histone H2B"/>
    <property type="match status" value="1"/>
</dbReference>
<dbReference type="GO" id="GO:0030527">
    <property type="term" value="F:structural constituent of chromatin"/>
    <property type="evidence" value="ECO:0007669"/>
    <property type="project" value="InterPro"/>
</dbReference>
<dbReference type="CDD" id="cd22910">
    <property type="entry name" value="HFD_H2B"/>
    <property type="match status" value="1"/>
</dbReference>
<dbReference type="InterPro" id="IPR000558">
    <property type="entry name" value="Histone_H2B"/>
</dbReference>
<dbReference type="EMBL" id="MTYJ01000080">
    <property type="protein sequence ID" value="OQV16007.1"/>
    <property type="molecule type" value="Genomic_DNA"/>
</dbReference>
<gene>
    <name evidence="4" type="ORF">BV898_09927</name>
</gene>